<evidence type="ECO:0000256" key="16">
    <source>
        <dbReference type="ARBA" id="ARBA00075337"/>
    </source>
</evidence>
<reference evidence="21 22" key="1">
    <citation type="submission" date="2016-10" db="EMBL/GenBank/DDBJ databases">
        <authorList>
            <person name="de Groot N.N."/>
        </authorList>
    </citation>
    <scope>NUCLEOTIDE SEQUENCE [LARGE SCALE GENOMIC DNA]</scope>
    <source>
        <strain evidence="21 22">DSM 23126</strain>
    </source>
</reference>
<feature type="binding site" evidence="19">
    <location>
        <position position="287"/>
    </location>
    <ligand>
        <name>ATP</name>
        <dbReference type="ChEBI" id="CHEBI:30616"/>
    </ligand>
</feature>
<dbReference type="EMBL" id="FNNC01000004">
    <property type="protein sequence ID" value="SDW70280.1"/>
    <property type="molecule type" value="Genomic_DNA"/>
</dbReference>
<comment type="catalytic activity">
    <reaction evidence="10 19">
        <text>[ThiI sulfur-carrier protein]-S-sulfanyl-L-cysteine + a uridine in tRNA + 2 reduced [2Fe-2S]-[ferredoxin] + ATP + H(+) = [ThiI sulfur-carrier protein]-L-cysteine + a 4-thiouridine in tRNA + 2 oxidized [2Fe-2S]-[ferredoxin] + AMP + diphosphate</text>
        <dbReference type="Rhea" id="RHEA:24176"/>
        <dbReference type="Rhea" id="RHEA-COMP:10000"/>
        <dbReference type="Rhea" id="RHEA-COMP:10001"/>
        <dbReference type="Rhea" id="RHEA-COMP:13337"/>
        <dbReference type="Rhea" id="RHEA-COMP:13338"/>
        <dbReference type="Rhea" id="RHEA-COMP:13339"/>
        <dbReference type="Rhea" id="RHEA-COMP:13340"/>
        <dbReference type="ChEBI" id="CHEBI:15378"/>
        <dbReference type="ChEBI" id="CHEBI:29950"/>
        <dbReference type="ChEBI" id="CHEBI:30616"/>
        <dbReference type="ChEBI" id="CHEBI:33019"/>
        <dbReference type="ChEBI" id="CHEBI:33737"/>
        <dbReference type="ChEBI" id="CHEBI:33738"/>
        <dbReference type="ChEBI" id="CHEBI:61963"/>
        <dbReference type="ChEBI" id="CHEBI:65315"/>
        <dbReference type="ChEBI" id="CHEBI:136798"/>
        <dbReference type="ChEBI" id="CHEBI:456215"/>
        <dbReference type="EC" id="2.8.1.4"/>
    </reaction>
</comment>
<comment type="catalytic activity">
    <reaction evidence="11 19">
        <text>[ThiS sulfur-carrier protein]-C-terminal Gly-Gly-AMP + S-sulfanyl-L-cysteinyl-[cysteine desulfurase] + AH2 = [ThiS sulfur-carrier protein]-C-terminal-Gly-aminoethanethioate + L-cysteinyl-[cysteine desulfurase] + A + AMP + 2 H(+)</text>
        <dbReference type="Rhea" id="RHEA:43340"/>
        <dbReference type="Rhea" id="RHEA-COMP:12157"/>
        <dbReference type="Rhea" id="RHEA-COMP:12158"/>
        <dbReference type="Rhea" id="RHEA-COMP:12910"/>
        <dbReference type="Rhea" id="RHEA-COMP:19908"/>
        <dbReference type="ChEBI" id="CHEBI:13193"/>
        <dbReference type="ChEBI" id="CHEBI:15378"/>
        <dbReference type="ChEBI" id="CHEBI:17499"/>
        <dbReference type="ChEBI" id="CHEBI:29950"/>
        <dbReference type="ChEBI" id="CHEBI:61963"/>
        <dbReference type="ChEBI" id="CHEBI:90618"/>
        <dbReference type="ChEBI" id="CHEBI:232372"/>
        <dbReference type="ChEBI" id="CHEBI:456215"/>
    </reaction>
</comment>
<protein>
    <recommendedName>
        <fullName evidence="15 19">Probable tRNA sulfurtransferase</fullName>
        <ecNumber evidence="14 19">2.8.1.4</ecNumber>
    </recommendedName>
    <alternativeName>
        <fullName evidence="16 19">Sulfur carrier protein ThiS sulfurtransferase</fullName>
    </alternativeName>
    <alternativeName>
        <fullName evidence="17 19">Thiamine biosynthesis protein ThiI</fullName>
    </alternativeName>
    <alternativeName>
        <fullName evidence="18 19">tRNA 4-thiouridine synthase</fullName>
    </alternativeName>
</protein>
<keyword evidence="8 19" id="KW-0694">RNA-binding</keyword>
<dbReference type="GO" id="GO:0004810">
    <property type="term" value="F:CCA tRNA nucleotidyltransferase activity"/>
    <property type="evidence" value="ECO:0007669"/>
    <property type="project" value="InterPro"/>
</dbReference>
<dbReference type="GO" id="GO:0009228">
    <property type="term" value="P:thiamine biosynthetic process"/>
    <property type="evidence" value="ECO:0007669"/>
    <property type="project" value="UniProtKB-KW"/>
</dbReference>
<evidence type="ECO:0000256" key="18">
    <source>
        <dbReference type="ARBA" id="ARBA00080570"/>
    </source>
</evidence>
<dbReference type="RefSeq" id="WP_091614895.1">
    <property type="nucleotide sequence ID" value="NZ_FNNC01000004.1"/>
</dbReference>
<feature type="binding site" evidence="19">
    <location>
        <begin position="183"/>
        <end position="184"/>
    </location>
    <ligand>
        <name>ATP</name>
        <dbReference type="ChEBI" id="CHEBI:30616"/>
    </ligand>
</feature>
<keyword evidence="4 19" id="KW-0820">tRNA-binding</keyword>
<dbReference type="SUPFAM" id="SSF143437">
    <property type="entry name" value="THUMP domain-like"/>
    <property type="match status" value="1"/>
</dbReference>
<evidence type="ECO:0000256" key="8">
    <source>
        <dbReference type="ARBA" id="ARBA00022884"/>
    </source>
</evidence>
<dbReference type="GO" id="GO:0140741">
    <property type="term" value="F:tRNA-uracil-4 sulfurtransferase activity"/>
    <property type="evidence" value="ECO:0007669"/>
    <property type="project" value="UniProtKB-EC"/>
</dbReference>
<evidence type="ECO:0000256" key="19">
    <source>
        <dbReference type="HAMAP-Rule" id="MF_00021"/>
    </source>
</evidence>
<dbReference type="GO" id="GO:0005829">
    <property type="term" value="C:cytosol"/>
    <property type="evidence" value="ECO:0007669"/>
    <property type="project" value="TreeGrafter"/>
</dbReference>
<dbReference type="GO" id="GO:0052837">
    <property type="term" value="P:thiazole biosynthetic process"/>
    <property type="evidence" value="ECO:0007669"/>
    <property type="project" value="TreeGrafter"/>
</dbReference>
<evidence type="ECO:0000256" key="5">
    <source>
        <dbReference type="ARBA" id="ARBA00022679"/>
    </source>
</evidence>
<dbReference type="InterPro" id="IPR050102">
    <property type="entry name" value="tRNA_sulfurtransferase_ThiI"/>
</dbReference>
<evidence type="ECO:0000256" key="11">
    <source>
        <dbReference type="ARBA" id="ARBA00052330"/>
    </source>
</evidence>
<evidence type="ECO:0000256" key="15">
    <source>
        <dbReference type="ARBA" id="ARBA00071867"/>
    </source>
</evidence>
<dbReference type="Proteomes" id="UP000199488">
    <property type="component" value="Unassembled WGS sequence"/>
</dbReference>
<dbReference type="HAMAP" id="MF_00021">
    <property type="entry name" value="ThiI"/>
    <property type="match status" value="1"/>
</dbReference>
<dbReference type="CDD" id="cd01712">
    <property type="entry name" value="PPase_ThiI"/>
    <property type="match status" value="1"/>
</dbReference>
<dbReference type="Pfam" id="PF22025">
    <property type="entry name" value="ThiI_fer"/>
    <property type="match status" value="1"/>
</dbReference>
<sequence length="401" mass="44743">MREEYLLIRFGELALKGKNRKEFERQLRENIDHAVKDFPHCEVRRTYGRIAINLLGEPAEEVIEAVKPVFGISSISYARKADLSEEEIQQTAYQMFSEYKDRKTTFKVEARRSNKDFPVHSTKLAPSVGSYILHHTEGIGVDVKNPEVTVEIDVREQGAYVSCGRINGAGGLPTGTGGKVVSMLSGGIDSPTAAYLAMKRGVTVEAVHFHSPPYTNERAKQKVEDIARALSRFGGSINLHVVPFTRVQEAIRRQVPDDHTMTITRRAMLEIVTKIAEKEDAKAVVNGESLGQVASQTLESMNVINEVTSVPVLRPLIAMDKEEIISIAKRIGTYDISVRPYEDCCTVFQPDSPATKPKIGLVYKYEKRLNKEELFEEAIAETKVISVSNAKSGNKEFEDLL</sequence>
<evidence type="ECO:0000256" key="3">
    <source>
        <dbReference type="ARBA" id="ARBA00022490"/>
    </source>
</evidence>
<keyword evidence="6 19" id="KW-0547">Nucleotide-binding</keyword>
<comment type="subcellular location">
    <subcellularLocation>
        <location evidence="1 19">Cytoplasm</location>
    </subcellularLocation>
</comment>
<dbReference type="Pfam" id="PF02926">
    <property type="entry name" value="THUMP"/>
    <property type="match status" value="1"/>
</dbReference>
<dbReference type="InterPro" id="IPR003720">
    <property type="entry name" value="tRNA_STrfase"/>
</dbReference>
<dbReference type="OrthoDB" id="9773948at2"/>
<dbReference type="GO" id="GO:0000049">
    <property type="term" value="F:tRNA binding"/>
    <property type="evidence" value="ECO:0007669"/>
    <property type="project" value="UniProtKB-UniRule"/>
</dbReference>
<proteinExistence type="inferred from homology"/>
<dbReference type="SMART" id="SM00981">
    <property type="entry name" value="THUMP"/>
    <property type="match status" value="1"/>
</dbReference>
<evidence type="ECO:0000313" key="21">
    <source>
        <dbReference type="EMBL" id="SDW70280.1"/>
    </source>
</evidence>
<evidence type="ECO:0000313" key="22">
    <source>
        <dbReference type="Proteomes" id="UP000199488"/>
    </source>
</evidence>
<feature type="binding site" evidence="19">
    <location>
        <begin position="208"/>
        <end position="209"/>
    </location>
    <ligand>
        <name>ATP</name>
        <dbReference type="ChEBI" id="CHEBI:30616"/>
    </ligand>
</feature>
<dbReference type="InterPro" id="IPR020536">
    <property type="entry name" value="ThiI_AANH"/>
</dbReference>
<dbReference type="NCBIfam" id="TIGR00342">
    <property type="entry name" value="tRNA uracil 4-sulfurtransferase ThiI"/>
    <property type="match status" value="1"/>
</dbReference>
<feature type="binding site" evidence="19">
    <location>
        <position position="296"/>
    </location>
    <ligand>
        <name>ATP</name>
        <dbReference type="ChEBI" id="CHEBI:30616"/>
    </ligand>
</feature>
<dbReference type="InterPro" id="IPR054173">
    <property type="entry name" value="ThiI_fer"/>
</dbReference>
<dbReference type="FunFam" id="3.40.50.620:FF:000053">
    <property type="entry name" value="Probable tRNA sulfurtransferase"/>
    <property type="match status" value="1"/>
</dbReference>
<feature type="binding site" evidence="19">
    <location>
        <position position="265"/>
    </location>
    <ligand>
        <name>ATP</name>
        <dbReference type="ChEBI" id="CHEBI:30616"/>
    </ligand>
</feature>
<gene>
    <name evidence="19" type="primary">thiI</name>
    <name evidence="21" type="ORF">SAMN05421781_2187</name>
</gene>
<evidence type="ECO:0000256" key="17">
    <source>
        <dbReference type="ARBA" id="ARBA00077849"/>
    </source>
</evidence>
<evidence type="ECO:0000256" key="7">
    <source>
        <dbReference type="ARBA" id="ARBA00022840"/>
    </source>
</evidence>
<dbReference type="Pfam" id="PF02568">
    <property type="entry name" value="ThiI"/>
    <property type="match status" value="1"/>
</dbReference>
<evidence type="ECO:0000256" key="13">
    <source>
        <dbReference type="ARBA" id="ARBA00061472"/>
    </source>
</evidence>
<dbReference type="SUPFAM" id="SSF52402">
    <property type="entry name" value="Adenine nucleotide alpha hydrolases-like"/>
    <property type="match status" value="1"/>
</dbReference>
<evidence type="ECO:0000259" key="20">
    <source>
        <dbReference type="PROSITE" id="PS51165"/>
    </source>
</evidence>
<accession>A0A1H2VPS3</accession>
<dbReference type="PANTHER" id="PTHR43209">
    <property type="entry name" value="TRNA SULFURTRANSFERASE"/>
    <property type="match status" value="1"/>
</dbReference>
<evidence type="ECO:0000256" key="14">
    <source>
        <dbReference type="ARBA" id="ARBA00066827"/>
    </source>
</evidence>
<keyword evidence="9 19" id="KW-0784">Thiamine biosynthesis</keyword>
<dbReference type="InterPro" id="IPR049961">
    <property type="entry name" value="ThiI_N"/>
</dbReference>
<dbReference type="PANTHER" id="PTHR43209:SF1">
    <property type="entry name" value="TRNA SULFURTRANSFERASE"/>
    <property type="match status" value="1"/>
</dbReference>
<name>A0A1H2VPS3_9BACI</name>
<comment type="similarity">
    <text evidence="13 19">Belongs to the ThiI family.</text>
</comment>
<comment type="function">
    <text evidence="12 19">Catalyzes the ATP-dependent transfer of a sulfur to tRNA to produce 4-thiouridine in position 8 of tRNAs, which functions as a near-UV photosensor. Also catalyzes the transfer of sulfur to the sulfur carrier protein ThiS, forming ThiS-thiocarboxylate. This is a step in the synthesis of thiazole, in the thiamine biosynthesis pathway. The sulfur is donated as persulfide by IscS.</text>
</comment>
<dbReference type="InterPro" id="IPR014729">
    <property type="entry name" value="Rossmann-like_a/b/a_fold"/>
</dbReference>
<evidence type="ECO:0000256" key="12">
    <source>
        <dbReference type="ARBA" id="ARBA00058382"/>
    </source>
</evidence>
<dbReference type="PROSITE" id="PS51165">
    <property type="entry name" value="THUMP"/>
    <property type="match status" value="1"/>
</dbReference>
<evidence type="ECO:0000256" key="4">
    <source>
        <dbReference type="ARBA" id="ARBA00022555"/>
    </source>
</evidence>
<dbReference type="InterPro" id="IPR049962">
    <property type="entry name" value="THUMP_ThiI"/>
</dbReference>
<evidence type="ECO:0000256" key="9">
    <source>
        <dbReference type="ARBA" id="ARBA00022977"/>
    </source>
</evidence>
<dbReference type="GO" id="GO:0005524">
    <property type="term" value="F:ATP binding"/>
    <property type="evidence" value="ECO:0007669"/>
    <property type="project" value="UniProtKB-UniRule"/>
</dbReference>
<evidence type="ECO:0000256" key="2">
    <source>
        <dbReference type="ARBA" id="ARBA00004948"/>
    </source>
</evidence>
<dbReference type="GO" id="GO:0009229">
    <property type="term" value="P:thiamine diphosphate biosynthetic process"/>
    <property type="evidence" value="ECO:0007669"/>
    <property type="project" value="UniProtKB-UniRule"/>
</dbReference>
<keyword evidence="7 19" id="KW-0067">ATP-binding</keyword>
<dbReference type="Gene3D" id="3.40.50.620">
    <property type="entry name" value="HUPs"/>
    <property type="match status" value="1"/>
</dbReference>
<dbReference type="Gene3D" id="3.30.2130.30">
    <property type="match status" value="1"/>
</dbReference>
<evidence type="ECO:0000256" key="6">
    <source>
        <dbReference type="ARBA" id="ARBA00022741"/>
    </source>
</evidence>
<evidence type="ECO:0000256" key="1">
    <source>
        <dbReference type="ARBA" id="ARBA00004496"/>
    </source>
</evidence>
<keyword evidence="3 19" id="KW-0963">Cytoplasm</keyword>
<dbReference type="InterPro" id="IPR004114">
    <property type="entry name" value="THUMP_dom"/>
</dbReference>
<dbReference type="STRING" id="1122204.SAMN05421781_2187"/>
<dbReference type="GO" id="GO:0002937">
    <property type="term" value="P:tRNA 4-thiouridine biosynthesis"/>
    <property type="evidence" value="ECO:0007669"/>
    <property type="project" value="TreeGrafter"/>
</dbReference>
<evidence type="ECO:0000256" key="10">
    <source>
        <dbReference type="ARBA" id="ARBA00050570"/>
    </source>
</evidence>
<feature type="domain" description="THUMP" evidence="20">
    <location>
        <begin position="60"/>
        <end position="165"/>
    </location>
</feature>
<dbReference type="CDD" id="cd11716">
    <property type="entry name" value="THUMP_ThiI"/>
    <property type="match status" value="1"/>
</dbReference>
<dbReference type="AlphaFoldDB" id="A0A1H2VPS3"/>
<organism evidence="21 22">
    <name type="scientific">Marinococcus luteus</name>
    <dbReference type="NCBI Taxonomy" id="1122204"/>
    <lineage>
        <taxon>Bacteria</taxon>
        <taxon>Bacillati</taxon>
        <taxon>Bacillota</taxon>
        <taxon>Bacilli</taxon>
        <taxon>Bacillales</taxon>
        <taxon>Bacillaceae</taxon>
        <taxon>Marinococcus</taxon>
    </lineage>
</organism>
<dbReference type="UniPathway" id="UPA00060"/>
<comment type="pathway">
    <text evidence="2 19">Cofactor biosynthesis; thiamine diphosphate biosynthesis.</text>
</comment>
<dbReference type="EC" id="2.8.1.4" evidence="14 19"/>
<keyword evidence="5 19" id="KW-0808">Transferase</keyword>
<keyword evidence="22" id="KW-1185">Reference proteome</keyword>